<evidence type="ECO:0000313" key="3">
    <source>
        <dbReference type="Proteomes" id="UP000283255"/>
    </source>
</evidence>
<name>A0A418Y9Z4_9GAMM</name>
<reference evidence="2 3" key="2">
    <citation type="submission" date="2019-01" db="EMBL/GenBank/DDBJ databases">
        <title>Motilimonas pumilus sp. nov., isolated from the gut of sea cucumber (Apostichopus japonicus).</title>
        <authorList>
            <person name="Wang F.-Q."/>
            <person name="Ren L.-H."/>
            <person name="Lin Y.-W."/>
            <person name="Sun G.-H."/>
            <person name="Du Z.-J."/>
            <person name="Zhao J.-X."/>
            <person name="Liu X.-J."/>
            <person name="Liu L.-J."/>
        </authorList>
    </citation>
    <scope>NUCLEOTIDE SEQUENCE [LARGE SCALE GENOMIC DNA]</scope>
    <source>
        <strain evidence="2 3">PLHSC7-2</strain>
    </source>
</reference>
<dbReference type="OrthoDB" id="6905929at2"/>
<sequence>MTPDTVFQMASSLALLAWLCLGVGTFQTQYQNAWLTVGGRLLPICLSIMYLGMIIRYWHSVPDGGFTSLEQVARLFSESGNLAAGWLHFLAFDLLIGRWMIDKVQTNNARKWPLLVCLPFTFWFGPVGLLLYLVCYFKPQGKQNALL</sequence>
<keyword evidence="1" id="KW-1133">Transmembrane helix</keyword>
<keyword evidence="3" id="KW-1185">Reference proteome</keyword>
<dbReference type="Proteomes" id="UP000283255">
    <property type="component" value="Unassembled WGS sequence"/>
</dbReference>
<dbReference type="Pfam" id="PF14108">
    <property type="entry name" value="ABA4-like"/>
    <property type="match status" value="1"/>
</dbReference>
<evidence type="ECO:0000256" key="1">
    <source>
        <dbReference type="SAM" id="Phobius"/>
    </source>
</evidence>
<dbReference type="AlphaFoldDB" id="A0A418Y9Z4"/>
<accession>A0A418Y9Z4</accession>
<keyword evidence="1" id="KW-0812">Transmembrane</keyword>
<proteinExistence type="predicted"/>
<keyword evidence="1" id="KW-0472">Membrane</keyword>
<feature type="transmembrane region" description="Helical" evidence="1">
    <location>
        <begin position="80"/>
        <end position="101"/>
    </location>
</feature>
<dbReference type="EMBL" id="QZCH01000039">
    <property type="protein sequence ID" value="RJG38608.1"/>
    <property type="molecule type" value="Genomic_DNA"/>
</dbReference>
<evidence type="ECO:0000313" key="2">
    <source>
        <dbReference type="EMBL" id="RJG38608.1"/>
    </source>
</evidence>
<protein>
    <submittedName>
        <fullName evidence="2">DUF4281 domain-containing protein</fullName>
    </submittedName>
</protein>
<feature type="transmembrane region" description="Helical" evidence="1">
    <location>
        <begin position="41"/>
        <end position="59"/>
    </location>
</feature>
<dbReference type="InterPro" id="IPR025461">
    <property type="entry name" value="ABA4-like"/>
</dbReference>
<dbReference type="RefSeq" id="WP_119912344.1">
    <property type="nucleotide sequence ID" value="NZ_QZCH01000039.1"/>
</dbReference>
<organism evidence="2 3">
    <name type="scientific">Motilimonas pumila</name>
    <dbReference type="NCBI Taxonomy" id="2303987"/>
    <lineage>
        <taxon>Bacteria</taxon>
        <taxon>Pseudomonadati</taxon>
        <taxon>Pseudomonadota</taxon>
        <taxon>Gammaproteobacteria</taxon>
        <taxon>Alteromonadales</taxon>
        <taxon>Alteromonadales genera incertae sedis</taxon>
        <taxon>Motilimonas</taxon>
    </lineage>
</organism>
<gene>
    <name evidence="2" type="ORF">D1Z90_18815</name>
</gene>
<feature type="transmembrane region" description="Helical" evidence="1">
    <location>
        <begin position="113"/>
        <end position="137"/>
    </location>
</feature>
<reference evidence="2 3" key="1">
    <citation type="submission" date="2018-09" db="EMBL/GenBank/DDBJ databases">
        <authorList>
            <person name="Wang F."/>
        </authorList>
    </citation>
    <scope>NUCLEOTIDE SEQUENCE [LARGE SCALE GENOMIC DNA]</scope>
    <source>
        <strain evidence="2 3">PLHSC7-2</strain>
    </source>
</reference>
<comment type="caution">
    <text evidence="2">The sequence shown here is derived from an EMBL/GenBank/DDBJ whole genome shotgun (WGS) entry which is preliminary data.</text>
</comment>